<proteinExistence type="predicted"/>
<dbReference type="Proteomes" id="UP000275078">
    <property type="component" value="Unassembled WGS sequence"/>
</dbReference>
<sequence>MRINTCQLMCSLSPLLSRSLRLHVRQLRFVPSFGLGNWYLISLIGIGMGDMSTTQSQHSGPQQFPPGSITKTIISEALAEFLYPTGDPSLYGLNPLSEGFLQAARSFWTDFQSHGYTYTTTRNERCDATVIVQTHLERICDHLSWPSTIPAFVKPVEEYTLFLFTELYPYLKDHHVPLEVGAVVAHYLTLPTREWYIPLEARWEKGMLRDRLIRLICKVLKSVMRALRRLMSEVAGDYAMKAAIVHFGSTWLRFLSSDRFRSERLEILILKYLDEDGVDLRVVGGVVTETMKRVEAGDDLFRSLAP</sequence>
<keyword evidence="2" id="KW-1185">Reference proteome</keyword>
<accession>A0A3N4IFI9</accession>
<dbReference type="AlphaFoldDB" id="A0A3N4IFI9"/>
<organism evidence="1 2">
    <name type="scientific">Ascobolus immersus RN42</name>
    <dbReference type="NCBI Taxonomy" id="1160509"/>
    <lineage>
        <taxon>Eukaryota</taxon>
        <taxon>Fungi</taxon>
        <taxon>Dikarya</taxon>
        <taxon>Ascomycota</taxon>
        <taxon>Pezizomycotina</taxon>
        <taxon>Pezizomycetes</taxon>
        <taxon>Pezizales</taxon>
        <taxon>Ascobolaceae</taxon>
        <taxon>Ascobolus</taxon>
    </lineage>
</organism>
<gene>
    <name evidence="1" type="ORF">BJ508DRAFT_20112</name>
</gene>
<evidence type="ECO:0000313" key="2">
    <source>
        <dbReference type="Proteomes" id="UP000275078"/>
    </source>
</evidence>
<reference evidence="1 2" key="1">
    <citation type="journal article" date="2018" name="Nat. Ecol. Evol.">
        <title>Pezizomycetes genomes reveal the molecular basis of ectomycorrhizal truffle lifestyle.</title>
        <authorList>
            <person name="Murat C."/>
            <person name="Payen T."/>
            <person name="Noel B."/>
            <person name="Kuo A."/>
            <person name="Morin E."/>
            <person name="Chen J."/>
            <person name="Kohler A."/>
            <person name="Krizsan K."/>
            <person name="Balestrini R."/>
            <person name="Da Silva C."/>
            <person name="Montanini B."/>
            <person name="Hainaut M."/>
            <person name="Levati E."/>
            <person name="Barry K.W."/>
            <person name="Belfiori B."/>
            <person name="Cichocki N."/>
            <person name="Clum A."/>
            <person name="Dockter R.B."/>
            <person name="Fauchery L."/>
            <person name="Guy J."/>
            <person name="Iotti M."/>
            <person name="Le Tacon F."/>
            <person name="Lindquist E.A."/>
            <person name="Lipzen A."/>
            <person name="Malagnac F."/>
            <person name="Mello A."/>
            <person name="Molinier V."/>
            <person name="Miyauchi S."/>
            <person name="Poulain J."/>
            <person name="Riccioni C."/>
            <person name="Rubini A."/>
            <person name="Sitrit Y."/>
            <person name="Splivallo R."/>
            <person name="Traeger S."/>
            <person name="Wang M."/>
            <person name="Zifcakova L."/>
            <person name="Wipf D."/>
            <person name="Zambonelli A."/>
            <person name="Paolocci F."/>
            <person name="Nowrousian M."/>
            <person name="Ottonello S."/>
            <person name="Baldrian P."/>
            <person name="Spatafora J.W."/>
            <person name="Henrissat B."/>
            <person name="Nagy L.G."/>
            <person name="Aury J.M."/>
            <person name="Wincker P."/>
            <person name="Grigoriev I.V."/>
            <person name="Bonfante P."/>
            <person name="Martin F.M."/>
        </authorList>
    </citation>
    <scope>NUCLEOTIDE SEQUENCE [LARGE SCALE GENOMIC DNA]</scope>
    <source>
        <strain evidence="1 2">RN42</strain>
    </source>
</reference>
<dbReference type="EMBL" id="ML119656">
    <property type="protein sequence ID" value="RPA84922.1"/>
    <property type="molecule type" value="Genomic_DNA"/>
</dbReference>
<evidence type="ECO:0000313" key="1">
    <source>
        <dbReference type="EMBL" id="RPA84922.1"/>
    </source>
</evidence>
<name>A0A3N4IFI9_ASCIM</name>
<protein>
    <submittedName>
        <fullName evidence="1">Uncharacterized protein</fullName>
    </submittedName>
</protein>